<evidence type="ECO:0000313" key="2">
    <source>
        <dbReference type="Proteomes" id="UP001065047"/>
    </source>
</evidence>
<dbReference type="Proteomes" id="UP001065047">
    <property type="component" value="Unassembled WGS sequence"/>
</dbReference>
<proteinExistence type="predicted"/>
<gene>
    <name evidence="1" type="ORF">AA14337_3208</name>
</gene>
<dbReference type="EMBL" id="BAPF01000056">
    <property type="protein sequence ID" value="GBQ85967.1"/>
    <property type="molecule type" value="Genomic_DNA"/>
</dbReference>
<evidence type="ECO:0000313" key="1">
    <source>
        <dbReference type="EMBL" id="GBQ85967.1"/>
    </source>
</evidence>
<name>A0ABQ0Q0B8_9PROT</name>
<accession>A0ABQ0Q0B8</accession>
<reference evidence="1" key="1">
    <citation type="submission" date="2013-04" db="EMBL/GenBank/DDBJ databases">
        <title>The genome sequencing project of 58 acetic acid bacteria.</title>
        <authorList>
            <person name="Okamoto-Kainuma A."/>
            <person name="Ishikawa M."/>
            <person name="Umino S."/>
            <person name="Koizumi Y."/>
            <person name="Shiwa Y."/>
            <person name="Yoshikawa H."/>
            <person name="Matsutani M."/>
            <person name="Matsushita K."/>
        </authorList>
    </citation>
    <scope>NUCLEOTIDE SEQUENCE</scope>
    <source>
        <strain evidence="1">DSM 14337</strain>
    </source>
</reference>
<protein>
    <recommendedName>
        <fullName evidence="3">Transposase</fullName>
    </recommendedName>
</protein>
<comment type="caution">
    <text evidence="1">The sequence shown here is derived from an EMBL/GenBank/DDBJ whole genome shotgun (WGS) entry which is preliminary data.</text>
</comment>
<evidence type="ECO:0008006" key="3">
    <source>
        <dbReference type="Google" id="ProtNLM"/>
    </source>
</evidence>
<organism evidence="1 2">
    <name type="scientific">Acetobacter malorum DSM 14337</name>
    <dbReference type="NCBI Taxonomy" id="1307910"/>
    <lineage>
        <taxon>Bacteria</taxon>
        <taxon>Pseudomonadati</taxon>
        <taxon>Pseudomonadota</taxon>
        <taxon>Alphaproteobacteria</taxon>
        <taxon>Acetobacterales</taxon>
        <taxon>Acetobacteraceae</taxon>
        <taxon>Acetobacter</taxon>
    </lineage>
</organism>
<keyword evidence="2" id="KW-1185">Reference proteome</keyword>
<sequence length="110" mass="12358">MRRYFSHPVRGWEEPYQGARPQQAPVPSFEGVVVSSILSSRKEVRRPITQITEPKRKVSEAHSDIAVPKDIKLAPEGVVSSTHERLVRDGMCPQVTGIFNEDAIDAEITY</sequence>